<dbReference type="RefSeq" id="WP_322439701.1">
    <property type="nucleotide sequence ID" value="NZ_JAXOTQ010000007.1"/>
</dbReference>
<proteinExistence type="predicted"/>
<gene>
    <name evidence="1" type="ORF">U2F25_07445</name>
</gene>
<dbReference type="EMBL" id="JAXOTQ010000007">
    <property type="protein sequence ID" value="MDZ5489304.1"/>
    <property type="molecule type" value="Genomic_DNA"/>
</dbReference>
<protein>
    <submittedName>
        <fullName evidence="1">Uncharacterized protein</fullName>
    </submittedName>
</protein>
<accession>A0ABU5J9Z2</accession>
<evidence type="ECO:0000313" key="1">
    <source>
        <dbReference type="EMBL" id="MDZ5489304.1"/>
    </source>
</evidence>
<organism evidence="1 2">
    <name type="scientific">Micromonospora sicca</name>
    <dbReference type="NCBI Taxonomy" id="2202420"/>
    <lineage>
        <taxon>Bacteria</taxon>
        <taxon>Bacillati</taxon>
        <taxon>Actinomycetota</taxon>
        <taxon>Actinomycetes</taxon>
        <taxon>Micromonosporales</taxon>
        <taxon>Micromonosporaceae</taxon>
        <taxon>Micromonospora</taxon>
    </lineage>
</organism>
<comment type="caution">
    <text evidence="1">The sequence shown here is derived from an EMBL/GenBank/DDBJ whole genome shotgun (WGS) entry which is preliminary data.</text>
</comment>
<sequence length="65" mass="7020">MDVDVVHAHDVIVSECPGDEILPGGHVVARNPGYINWTIASRIAWRGTGRQTSLAIGGLEQQQRA</sequence>
<dbReference type="Proteomes" id="UP001290101">
    <property type="component" value="Unassembled WGS sequence"/>
</dbReference>
<name>A0ABU5J9Z2_9ACTN</name>
<keyword evidence="2" id="KW-1185">Reference proteome</keyword>
<reference evidence="1 2" key="1">
    <citation type="submission" date="2023-12" db="EMBL/GenBank/DDBJ databases">
        <title>Micromonospora sp. nov., isolated from Atacama Desert.</title>
        <authorList>
            <person name="Carro L."/>
            <person name="Golinska P."/>
            <person name="Klenk H.-P."/>
            <person name="Goodfellow M."/>
        </authorList>
    </citation>
    <scope>NUCLEOTIDE SEQUENCE [LARGE SCALE GENOMIC DNA]</scope>
    <source>
        <strain evidence="1 2">4G53</strain>
    </source>
</reference>
<evidence type="ECO:0000313" key="2">
    <source>
        <dbReference type="Proteomes" id="UP001290101"/>
    </source>
</evidence>